<dbReference type="AlphaFoldDB" id="A0AAW0SWX3"/>
<name>A0AAW0SWX3_SCYPA</name>
<organism evidence="1 2">
    <name type="scientific">Scylla paramamosain</name>
    <name type="common">Mud crab</name>
    <dbReference type="NCBI Taxonomy" id="85552"/>
    <lineage>
        <taxon>Eukaryota</taxon>
        <taxon>Metazoa</taxon>
        <taxon>Ecdysozoa</taxon>
        <taxon>Arthropoda</taxon>
        <taxon>Crustacea</taxon>
        <taxon>Multicrustacea</taxon>
        <taxon>Malacostraca</taxon>
        <taxon>Eumalacostraca</taxon>
        <taxon>Eucarida</taxon>
        <taxon>Decapoda</taxon>
        <taxon>Pleocyemata</taxon>
        <taxon>Brachyura</taxon>
        <taxon>Eubrachyura</taxon>
        <taxon>Portunoidea</taxon>
        <taxon>Portunidae</taxon>
        <taxon>Portuninae</taxon>
        <taxon>Scylla</taxon>
    </lineage>
</organism>
<dbReference type="EMBL" id="JARAKH010000043">
    <property type="protein sequence ID" value="KAK8379434.1"/>
    <property type="molecule type" value="Genomic_DNA"/>
</dbReference>
<accession>A0AAW0SWX3</accession>
<keyword evidence="2" id="KW-1185">Reference proteome</keyword>
<dbReference type="Proteomes" id="UP001487740">
    <property type="component" value="Unassembled WGS sequence"/>
</dbReference>
<evidence type="ECO:0000313" key="1">
    <source>
        <dbReference type="EMBL" id="KAK8379434.1"/>
    </source>
</evidence>
<comment type="caution">
    <text evidence="1">The sequence shown here is derived from an EMBL/GenBank/DDBJ whole genome shotgun (WGS) entry which is preliminary data.</text>
</comment>
<reference evidence="1 2" key="1">
    <citation type="submission" date="2023-03" db="EMBL/GenBank/DDBJ databases">
        <title>High-quality genome of Scylla paramamosain provides insights in environmental adaptation.</title>
        <authorList>
            <person name="Zhang L."/>
        </authorList>
    </citation>
    <scope>NUCLEOTIDE SEQUENCE [LARGE SCALE GENOMIC DNA]</scope>
    <source>
        <strain evidence="1">LZ_2023a</strain>
        <tissue evidence="1">Muscle</tissue>
    </source>
</reference>
<sequence length="80" mass="9462">MLWRRNPDRGAEMLWFLTQNPTGLKWLLLRTPLSLVNMRICPYVFAVRGHDRQQAARSEKPPRPLTAVPALYWGWQVFKN</sequence>
<protein>
    <submittedName>
        <fullName evidence="1">Uncharacterized protein</fullName>
    </submittedName>
</protein>
<proteinExistence type="predicted"/>
<gene>
    <name evidence="1" type="ORF">O3P69_019382</name>
</gene>
<evidence type="ECO:0000313" key="2">
    <source>
        <dbReference type="Proteomes" id="UP001487740"/>
    </source>
</evidence>